<dbReference type="EMBL" id="UZAI01017005">
    <property type="protein sequence ID" value="VDP19257.1"/>
    <property type="molecule type" value="Genomic_DNA"/>
</dbReference>
<dbReference type="AlphaFoldDB" id="A0A183MIF5"/>
<reference evidence="1 2" key="1">
    <citation type="submission" date="2018-11" db="EMBL/GenBank/DDBJ databases">
        <authorList>
            <consortium name="Pathogen Informatics"/>
        </authorList>
    </citation>
    <scope>NUCLEOTIDE SEQUENCE [LARGE SCALE GENOMIC DNA]</scope>
    <source>
        <strain evidence="1 2">Zambia</strain>
    </source>
</reference>
<dbReference type="Proteomes" id="UP000277204">
    <property type="component" value="Unassembled WGS sequence"/>
</dbReference>
<evidence type="ECO:0000313" key="1">
    <source>
        <dbReference type="EMBL" id="VDP19257.1"/>
    </source>
</evidence>
<accession>A0A183MIF5</accession>
<proteinExistence type="predicted"/>
<gene>
    <name evidence="1" type="ORF">SMRZ_LOCUS15830</name>
</gene>
<keyword evidence="2" id="KW-1185">Reference proteome</keyword>
<name>A0A183MIF5_9TREM</name>
<evidence type="ECO:0000313" key="2">
    <source>
        <dbReference type="Proteomes" id="UP000277204"/>
    </source>
</evidence>
<protein>
    <submittedName>
        <fullName evidence="1">Uncharacterized protein</fullName>
    </submittedName>
</protein>
<sequence>MQRYASLWQVVINFNLLLLDDYSVAQQIKVCLTTALGYNNNNLSRNNETQPCEAEKPKRFVPTYQMSYSSSSKADLSSPPSLSDDINHMFTIILKAVTELSSKMDRLIAVCERLAMGVSERHMKDKDIDAINFPLRTHGELRSLERALENQKFRDHFEKLCGILENAEGGESFDIVTNMVVDRHPNSCLIHTIR</sequence>
<organism evidence="1 2">
    <name type="scientific">Schistosoma margrebowiei</name>
    <dbReference type="NCBI Taxonomy" id="48269"/>
    <lineage>
        <taxon>Eukaryota</taxon>
        <taxon>Metazoa</taxon>
        <taxon>Spiralia</taxon>
        <taxon>Lophotrochozoa</taxon>
        <taxon>Platyhelminthes</taxon>
        <taxon>Trematoda</taxon>
        <taxon>Digenea</taxon>
        <taxon>Strigeidida</taxon>
        <taxon>Schistosomatoidea</taxon>
        <taxon>Schistosomatidae</taxon>
        <taxon>Schistosoma</taxon>
    </lineage>
</organism>